<evidence type="ECO:0000256" key="1">
    <source>
        <dbReference type="SAM" id="MobiDB-lite"/>
    </source>
</evidence>
<dbReference type="GO" id="GO:0005634">
    <property type="term" value="C:nucleus"/>
    <property type="evidence" value="ECO:0000318"/>
    <property type="project" value="GO_Central"/>
</dbReference>
<evidence type="ECO:0000313" key="3">
    <source>
        <dbReference type="Proteomes" id="UP000005238"/>
    </source>
</evidence>
<protein>
    <recommendedName>
        <fullName evidence="4">DNA polymerase</fullName>
    </recommendedName>
</protein>
<dbReference type="Gene3D" id="3.30.460.10">
    <property type="entry name" value="Beta Polymerase, domain 2"/>
    <property type="match status" value="1"/>
</dbReference>
<dbReference type="EMBL" id="DS565999">
    <property type="status" value="NOT_ANNOTATED_CDS"/>
    <property type="molecule type" value="Genomic_DNA"/>
</dbReference>
<dbReference type="PANTHER" id="PTHR11276:SF28">
    <property type="entry name" value="DNA POLYMERASE LAMBDA"/>
    <property type="match status" value="1"/>
</dbReference>
<dbReference type="AlphaFoldDB" id="H3GCI4"/>
<dbReference type="InterPro" id="IPR043519">
    <property type="entry name" value="NT_sf"/>
</dbReference>
<dbReference type="GO" id="GO:0003677">
    <property type="term" value="F:DNA binding"/>
    <property type="evidence" value="ECO:0007669"/>
    <property type="project" value="InterPro"/>
</dbReference>
<feature type="compositionally biased region" description="Polar residues" evidence="1">
    <location>
        <begin position="62"/>
        <end position="75"/>
    </location>
</feature>
<dbReference type="GO" id="GO:0006303">
    <property type="term" value="P:double-strand break repair via nonhomologous end joining"/>
    <property type="evidence" value="ECO:0000318"/>
    <property type="project" value="GO_Central"/>
</dbReference>
<evidence type="ECO:0008006" key="4">
    <source>
        <dbReference type="Google" id="ProtNLM"/>
    </source>
</evidence>
<feature type="region of interest" description="Disordered" evidence="1">
    <location>
        <begin position="54"/>
        <end position="75"/>
    </location>
</feature>
<sequence length="601" mass="66688">MDSASRLALHPRRKRKFFADLAQLLDEDPPEIRPLQSAFFGPELPEGAAYSAVDAAERDTPSGASATQTQLVTSHSLTGDSFDSVEFGAPRTRSNGISSCGASQQSSLHNDSMADSLLFLPNAMSSSSLNASSNSQKRQQLHVRFEFDVETKRASLEAKGESLPVTTLINTGMISKKLPTTVRLELADYYDNDRVCELSPCWLRNDGASCEMHQGAIRRPMLLFCLQALDEFIAWNEWQGQQRWRVQACKLARRVFTAMWETDVLGAAVSDRDIVLMDCVAKKTAEVGVALDVWCIIARYWDKYKQNYLHQQELYFTDAHEGGSTQAASKWDQVRGLLHIYGMKLSQASRLVEQQGADQLDACALTSKQLRTGTHGLPSTNQLRVGMEYLGCEHDDLPGKTEDAASVAQRLMISQQDGKTAFNAILIHLKKWNQDVQVFPCGSFSRGAAFISVLDVLVAVPSESDLSSADPGADEKHFQDVVTALVAAKVIQKDVMRQLTRTRGACTVPFKSRSILLDLKVYSPPRSWFALLYFTGPEDFVVTFFTDLLKRSLREIADTSFECIYATVAEGLGQDAVFSVGSEKDLFDLLDRGYLQPTDRI</sequence>
<keyword evidence="3" id="KW-1185">Reference proteome</keyword>
<organism evidence="2 3">
    <name type="scientific">Phytophthora ramorum</name>
    <name type="common">Sudden oak death agent</name>
    <dbReference type="NCBI Taxonomy" id="164328"/>
    <lineage>
        <taxon>Eukaryota</taxon>
        <taxon>Sar</taxon>
        <taxon>Stramenopiles</taxon>
        <taxon>Oomycota</taxon>
        <taxon>Peronosporomycetes</taxon>
        <taxon>Peronosporales</taxon>
        <taxon>Peronosporaceae</taxon>
        <taxon>Phytophthora</taxon>
    </lineage>
</organism>
<dbReference type="Proteomes" id="UP000005238">
    <property type="component" value="Unassembled WGS sequence"/>
</dbReference>
<dbReference type="SUPFAM" id="SSF81301">
    <property type="entry name" value="Nucleotidyltransferase"/>
    <property type="match status" value="1"/>
</dbReference>
<evidence type="ECO:0000313" key="2">
    <source>
        <dbReference type="EnsemblProtists" id="Phyra73164"/>
    </source>
</evidence>
<dbReference type="OMA" id="KQNYLHQ"/>
<dbReference type="EnsemblProtists" id="Phyra73164">
    <property type="protein sequence ID" value="Phyra73164"/>
    <property type="gene ID" value="Phyra73164"/>
</dbReference>
<dbReference type="VEuPathDB" id="FungiDB:KRP23_7439"/>
<proteinExistence type="predicted"/>
<reference evidence="2" key="2">
    <citation type="submission" date="2015-06" db="UniProtKB">
        <authorList>
            <consortium name="EnsemblProtists"/>
        </authorList>
    </citation>
    <scope>IDENTIFICATION</scope>
    <source>
        <strain evidence="2">Pr102</strain>
    </source>
</reference>
<accession>H3GCI4</accession>
<reference evidence="3" key="1">
    <citation type="journal article" date="2006" name="Science">
        <title>Phytophthora genome sequences uncover evolutionary origins and mechanisms of pathogenesis.</title>
        <authorList>
            <person name="Tyler B.M."/>
            <person name="Tripathy S."/>
            <person name="Zhang X."/>
            <person name="Dehal P."/>
            <person name="Jiang R.H."/>
            <person name="Aerts A."/>
            <person name="Arredondo F.D."/>
            <person name="Baxter L."/>
            <person name="Bensasson D."/>
            <person name="Beynon J.L."/>
            <person name="Chapman J."/>
            <person name="Damasceno C.M."/>
            <person name="Dorrance A.E."/>
            <person name="Dou D."/>
            <person name="Dickerman A.W."/>
            <person name="Dubchak I.L."/>
            <person name="Garbelotto M."/>
            <person name="Gijzen M."/>
            <person name="Gordon S.G."/>
            <person name="Govers F."/>
            <person name="Grunwald N.J."/>
            <person name="Huang W."/>
            <person name="Ivors K.L."/>
            <person name="Jones R.W."/>
            <person name="Kamoun S."/>
            <person name="Krampis K."/>
            <person name="Lamour K.H."/>
            <person name="Lee M.K."/>
            <person name="McDonald W.H."/>
            <person name="Medina M."/>
            <person name="Meijer H.J."/>
            <person name="Nordberg E.K."/>
            <person name="Maclean D.J."/>
            <person name="Ospina-Giraldo M.D."/>
            <person name="Morris P.F."/>
            <person name="Phuntumart V."/>
            <person name="Putnam N.H."/>
            <person name="Rash S."/>
            <person name="Rose J.K."/>
            <person name="Sakihama Y."/>
            <person name="Salamov A.A."/>
            <person name="Savidor A."/>
            <person name="Scheuring C.F."/>
            <person name="Smith B.M."/>
            <person name="Sobral B.W."/>
            <person name="Terry A."/>
            <person name="Torto-Alalibo T.A."/>
            <person name="Win J."/>
            <person name="Xu Z."/>
            <person name="Zhang H."/>
            <person name="Grigoriev I.V."/>
            <person name="Rokhsar D.S."/>
            <person name="Boore J.L."/>
        </authorList>
    </citation>
    <scope>NUCLEOTIDE SEQUENCE [LARGE SCALE GENOMIC DNA]</scope>
    <source>
        <strain evidence="3">Pr102</strain>
    </source>
</reference>
<dbReference type="eggNOG" id="KOG2534">
    <property type="taxonomic scope" value="Eukaryota"/>
</dbReference>
<dbReference type="GO" id="GO:0003887">
    <property type="term" value="F:DNA-directed DNA polymerase activity"/>
    <property type="evidence" value="ECO:0000318"/>
    <property type="project" value="GO_Central"/>
</dbReference>
<dbReference type="HOGENOM" id="CLU_032365_0_0_1"/>
<dbReference type="STRING" id="164328.H3GCI4"/>
<dbReference type="InParanoid" id="H3GCI4"/>
<name>H3GCI4_PHYRM</name>
<dbReference type="InterPro" id="IPR022312">
    <property type="entry name" value="DNA_pol_X"/>
</dbReference>
<dbReference type="PANTHER" id="PTHR11276">
    <property type="entry name" value="DNA POLYMERASE TYPE-X FAMILY MEMBER"/>
    <property type="match status" value="1"/>
</dbReference>
<dbReference type="VEuPathDB" id="FungiDB:KRP22_576"/>